<dbReference type="RefSeq" id="WP_264305592.1">
    <property type="nucleotide sequence ID" value="NZ_JAOPLU010000001.1"/>
</dbReference>
<feature type="signal peptide" evidence="1">
    <location>
        <begin position="1"/>
        <end position="22"/>
    </location>
</feature>
<dbReference type="Proteomes" id="UP001168109">
    <property type="component" value="Unassembled WGS sequence"/>
</dbReference>
<protein>
    <submittedName>
        <fullName evidence="2">Uncharacterized protein</fullName>
    </submittedName>
</protein>
<proteinExistence type="predicted"/>
<comment type="caution">
    <text evidence="2">The sequence shown here is derived from an EMBL/GenBank/DDBJ whole genome shotgun (WGS) entry which is preliminary data.</text>
</comment>
<organism evidence="2 3">
    <name type="scientific">Aeromonas piscicola</name>
    <dbReference type="NCBI Taxonomy" id="600645"/>
    <lineage>
        <taxon>Bacteria</taxon>
        <taxon>Pseudomonadati</taxon>
        <taxon>Pseudomonadota</taxon>
        <taxon>Gammaproteobacteria</taxon>
        <taxon>Aeromonadales</taxon>
        <taxon>Aeromonadaceae</taxon>
        <taxon>Aeromonas</taxon>
    </lineage>
</organism>
<evidence type="ECO:0000313" key="3">
    <source>
        <dbReference type="Proteomes" id="UP001168109"/>
    </source>
</evidence>
<keyword evidence="1" id="KW-0732">Signal</keyword>
<evidence type="ECO:0000256" key="1">
    <source>
        <dbReference type="SAM" id="SignalP"/>
    </source>
</evidence>
<keyword evidence="3" id="KW-1185">Reference proteome</keyword>
<feature type="chain" id="PRO_5045448498" evidence="1">
    <location>
        <begin position="23"/>
        <end position="117"/>
    </location>
</feature>
<sequence length="117" mass="12696">MKTIISAVITAMLLVCSQSALAAYLDFSPNWDAPSTKPMSKRAATNVVMQCKTVAAYSNMAGARSGAMVVAGPHETATDKKTHLTVRLYKDNVHQKSCHVYTGKNLDYSSCNCEYVD</sequence>
<name>A0ABT7Q7Z4_9GAMM</name>
<accession>A0ABT7Q7Z4</accession>
<reference evidence="2" key="1">
    <citation type="submission" date="2024-05" db="EMBL/GenBank/DDBJ databases">
        <title>WGS of Aeromonas isolates.</title>
        <authorList>
            <person name="Lee H."/>
        </authorList>
    </citation>
    <scope>NUCLEOTIDE SEQUENCE</scope>
    <source>
        <strain evidence="2">LP308</strain>
    </source>
</reference>
<evidence type="ECO:0000313" key="2">
    <source>
        <dbReference type="EMBL" id="MDM5130065.1"/>
    </source>
</evidence>
<gene>
    <name evidence="2" type="ORF">OB962_03480</name>
</gene>
<dbReference type="EMBL" id="JAOPLU010000001">
    <property type="protein sequence ID" value="MDM5130065.1"/>
    <property type="molecule type" value="Genomic_DNA"/>
</dbReference>